<evidence type="ECO:0000313" key="2">
    <source>
        <dbReference type="EMBL" id="SHJ68379.1"/>
    </source>
</evidence>
<keyword evidence="3" id="KW-1185">Reference proteome</keyword>
<dbReference type="OrthoDB" id="9808753at2"/>
<keyword evidence="1" id="KW-0175">Coiled coil</keyword>
<accession>A0A1M6LB55</accession>
<gene>
    <name evidence="2" type="ORF">SAMN04488508_1156</name>
</gene>
<dbReference type="AlphaFoldDB" id="A0A1M6LB55"/>
<sequence length="388" mass="43653">MKKYLTLLGFLVSVVTYSQQQYSEQEPTANMEGGIYYQTGPGSNNSVLNWEYPYGTKLTVSGSACCRNFELLSTSYPYGEFKLRQWDPTGNQWTQWRSILMENKDAIVEVGNLIGFKRADNKLVYGIGHSNNEFTIGRLDNIGPTAGTPLHIATGGYEIRFSVATEEQMRISRQGNVGIGTTTPAYKLDVASTVRVGDDNWGGLIVNGKAKNDWLFNAHNDGNTFGIRTQRDNGEASWAYQVMTFQRSTGNVGIGTTAPDSKLTVKGKIHTQEVKVDLAGALAPDYVFLEDYDLRTLDEVSQHIQEKGHLPNIPSAKQMEKEGINLKEMNLKLLEKIEELTLYTIAQEEKIKEHEEQNNNLKTELKSEKQRINLLEEKIDRILNQLQN</sequence>
<dbReference type="Proteomes" id="UP000184432">
    <property type="component" value="Unassembled WGS sequence"/>
</dbReference>
<organism evidence="2 3">
    <name type="scientific">Aquimarina spongiae</name>
    <dbReference type="NCBI Taxonomy" id="570521"/>
    <lineage>
        <taxon>Bacteria</taxon>
        <taxon>Pseudomonadati</taxon>
        <taxon>Bacteroidota</taxon>
        <taxon>Flavobacteriia</taxon>
        <taxon>Flavobacteriales</taxon>
        <taxon>Flavobacteriaceae</taxon>
        <taxon>Aquimarina</taxon>
    </lineage>
</organism>
<name>A0A1M6LB55_9FLAO</name>
<proteinExistence type="predicted"/>
<evidence type="ECO:0000256" key="1">
    <source>
        <dbReference type="SAM" id="Coils"/>
    </source>
</evidence>
<evidence type="ECO:0000313" key="3">
    <source>
        <dbReference type="Proteomes" id="UP000184432"/>
    </source>
</evidence>
<dbReference type="EMBL" id="FQYP01000015">
    <property type="protein sequence ID" value="SHJ68379.1"/>
    <property type="molecule type" value="Genomic_DNA"/>
</dbReference>
<dbReference type="STRING" id="570521.SAMN04488508_1156"/>
<dbReference type="RefSeq" id="WP_073321852.1">
    <property type="nucleotide sequence ID" value="NZ_FQYP01000015.1"/>
</dbReference>
<protein>
    <submittedName>
        <fullName evidence="2">Uncharacterized protein</fullName>
    </submittedName>
</protein>
<reference evidence="3" key="1">
    <citation type="submission" date="2016-11" db="EMBL/GenBank/DDBJ databases">
        <authorList>
            <person name="Varghese N."/>
            <person name="Submissions S."/>
        </authorList>
    </citation>
    <scope>NUCLEOTIDE SEQUENCE [LARGE SCALE GENOMIC DNA]</scope>
    <source>
        <strain evidence="3">DSM 22623</strain>
    </source>
</reference>
<feature type="coiled-coil region" evidence="1">
    <location>
        <begin position="344"/>
        <end position="385"/>
    </location>
</feature>